<evidence type="ECO:0000313" key="2">
    <source>
        <dbReference type="EMBL" id="GBG73981.1"/>
    </source>
</evidence>
<proteinExistence type="predicted"/>
<sequence>MRSTAAPPQVYYTYPGGQAPSTASVQPSNVPTPAFQIPQPVLCGAQQWPSFNPWQGNGEWAEPTQVPVSVPGAAPAQAAAPVPAPFLGQHQGGNSHNAHSGQGVGLSTSSGGGKGPAANNFPGFGNRAYFTKEYMEIFEGIKMEKVLDQAKKKMAISRRSSVKIVELPDDGGRPEPLMNEKNNDMKAWVTSTLGDSLKLINEKLEEVDKKAKMITGERAELEQLRLEKLKNEKESKESSTEKRKRIRVCTPVEHSPSSTRGKTRSRGSTKTRPKRIEILDDEGDAGVRKKFGTKMESLCELSDIKQMLAALLQGLNNPKE</sequence>
<name>A0A388KVA8_CHABU</name>
<dbReference type="AlphaFoldDB" id="A0A388KVA8"/>
<feature type="compositionally biased region" description="Polar residues" evidence="1">
    <location>
        <begin position="92"/>
        <end position="109"/>
    </location>
</feature>
<feature type="region of interest" description="Disordered" evidence="1">
    <location>
        <begin position="1"/>
        <end position="31"/>
    </location>
</feature>
<feature type="region of interest" description="Disordered" evidence="1">
    <location>
        <begin position="74"/>
        <end position="118"/>
    </location>
</feature>
<keyword evidence="3" id="KW-1185">Reference proteome</keyword>
<feature type="compositionally biased region" description="Basic residues" evidence="1">
    <location>
        <begin position="261"/>
        <end position="273"/>
    </location>
</feature>
<dbReference type="Gramene" id="GBG73981">
    <property type="protein sequence ID" value="GBG73981"/>
    <property type="gene ID" value="CBR_g17692"/>
</dbReference>
<accession>A0A388KVA8</accession>
<evidence type="ECO:0000256" key="1">
    <source>
        <dbReference type="SAM" id="MobiDB-lite"/>
    </source>
</evidence>
<gene>
    <name evidence="2" type="ORF">CBR_g17692</name>
</gene>
<protein>
    <submittedName>
        <fullName evidence="2">Uncharacterized protein</fullName>
    </submittedName>
</protein>
<feature type="region of interest" description="Disordered" evidence="1">
    <location>
        <begin position="228"/>
        <end position="281"/>
    </location>
</feature>
<comment type="caution">
    <text evidence="2">The sequence shown here is derived from an EMBL/GenBank/DDBJ whole genome shotgun (WGS) entry which is preliminary data.</text>
</comment>
<organism evidence="2 3">
    <name type="scientific">Chara braunii</name>
    <name type="common">Braun's stonewort</name>
    <dbReference type="NCBI Taxonomy" id="69332"/>
    <lineage>
        <taxon>Eukaryota</taxon>
        <taxon>Viridiplantae</taxon>
        <taxon>Streptophyta</taxon>
        <taxon>Charophyceae</taxon>
        <taxon>Charales</taxon>
        <taxon>Characeae</taxon>
        <taxon>Chara</taxon>
    </lineage>
</organism>
<feature type="compositionally biased region" description="Basic and acidic residues" evidence="1">
    <location>
        <begin position="228"/>
        <end position="241"/>
    </location>
</feature>
<reference evidence="2 3" key="1">
    <citation type="journal article" date="2018" name="Cell">
        <title>The Chara Genome: Secondary Complexity and Implications for Plant Terrestrialization.</title>
        <authorList>
            <person name="Nishiyama T."/>
            <person name="Sakayama H."/>
            <person name="Vries J.D."/>
            <person name="Buschmann H."/>
            <person name="Saint-Marcoux D."/>
            <person name="Ullrich K.K."/>
            <person name="Haas F.B."/>
            <person name="Vanderstraeten L."/>
            <person name="Becker D."/>
            <person name="Lang D."/>
            <person name="Vosolsobe S."/>
            <person name="Rombauts S."/>
            <person name="Wilhelmsson P.K.I."/>
            <person name="Janitza P."/>
            <person name="Kern R."/>
            <person name="Heyl A."/>
            <person name="Rumpler F."/>
            <person name="Villalobos L.I.A.C."/>
            <person name="Clay J.M."/>
            <person name="Skokan R."/>
            <person name="Toyoda A."/>
            <person name="Suzuki Y."/>
            <person name="Kagoshima H."/>
            <person name="Schijlen E."/>
            <person name="Tajeshwar N."/>
            <person name="Catarino B."/>
            <person name="Hetherington A.J."/>
            <person name="Saltykova A."/>
            <person name="Bonnot C."/>
            <person name="Breuninger H."/>
            <person name="Symeonidi A."/>
            <person name="Radhakrishnan G.V."/>
            <person name="Van Nieuwerburgh F."/>
            <person name="Deforce D."/>
            <person name="Chang C."/>
            <person name="Karol K.G."/>
            <person name="Hedrich R."/>
            <person name="Ulvskov P."/>
            <person name="Glockner G."/>
            <person name="Delwiche C.F."/>
            <person name="Petrasek J."/>
            <person name="Van de Peer Y."/>
            <person name="Friml J."/>
            <person name="Beilby M."/>
            <person name="Dolan L."/>
            <person name="Kohara Y."/>
            <person name="Sugano S."/>
            <person name="Fujiyama A."/>
            <person name="Delaux P.-M."/>
            <person name="Quint M."/>
            <person name="TheiBen G."/>
            <person name="Hagemann M."/>
            <person name="Harholt J."/>
            <person name="Dunand C."/>
            <person name="Zachgo S."/>
            <person name="Langdale J."/>
            <person name="Maumus F."/>
            <person name="Straeten D.V.D."/>
            <person name="Gould S.B."/>
            <person name="Rensing S.A."/>
        </authorList>
    </citation>
    <scope>NUCLEOTIDE SEQUENCE [LARGE SCALE GENOMIC DNA]</scope>
    <source>
        <strain evidence="2 3">S276</strain>
    </source>
</reference>
<evidence type="ECO:0000313" key="3">
    <source>
        <dbReference type="Proteomes" id="UP000265515"/>
    </source>
</evidence>
<dbReference type="Proteomes" id="UP000265515">
    <property type="component" value="Unassembled WGS sequence"/>
</dbReference>
<dbReference type="EMBL" id="BFEA01000194">
    <property type="protein sequence ID" value="GBG73981.1"/>
    <property type="molecule type" value="Genomic_DNA"/>
</dbReference>
<feature type="compositionally biased region" description="Polar residues" evidence="1">
    <location>
        <begin position="19"/>
        <end position="31"/>
    </location>
</feature>